<feature type="region of interest" description="Disordered" evidence="1">
    <location>
        <begin position="29"/>
        <end position="203"/>
    </location>
</feature>
<dbReference type="InParanoid" id="A0A0D0AH59"/>
<dbReference type="AlphaFoldDB" id="A0A0D0AH59"/>
<feature type="compositionally biased region" description="Basic and acidic residues" evidence="1">
    <location>
        <begin position="29"/>
        <end position="38"/>
    </location>
</feature>
<accession>A0A0D0AH59</accession>
<protein>
    <submittedName>
        <fullName evidence="2">Uncharacterized protein</fullName>
    </submittedName>
</protein>
<dbReference type="EMBL" id="KN835913">
    <property type="protein sequence ID" value="KIK33582.1"/>
    <property type="molecule type" value="Genomic_DNA"/>
</dbReference>
<evidence type="ECO:0000313" key="2">
    <source>
        <dbReference type="EMBL" id="KIK33582.1"/>
    </source>
</evidence>
<evidence type="ECO:0000313" key="3">
    <source>
        <dbReference type="Proteomes" id="UP000054485"/>
    </source>
</evidence>
<proteinExistence type="predicted"/>
<feature type="compositionally biased region" description="Low complexity" evidence="1">
    <location>
        <begin position="67"/>
        <end position="91"/>
    </location>
</feature>
<reference evidence="2 3" key="1">
    <citation type="submission" date="2014-04" db="EMBL/GenBank/DDBJ databases">
        <authorList>
            <consortium name="DOE Joint Genome Institute"/>
            <person name="Kuo A."/>
            <person name="Ruytinx J."/>
            <person name="Rineau F."/>
            <person name="Colpaert J."/>
            <person name="Kohler A."/>
            <person name="Nagy L.G."/>
            <person name="Floudas D."/>
            <person name="Copeland A."/>
            <person name="Barry K.W."/>
            <person name="Cichocki N."/>
            <person name="Veneault-Fourrey C."/>
            <person name="LaButti K."/>
            <person name="Lindquist E.A."/>
            <person name="Lipzen A."/>
            <person name="Lundell T."/>
            <person name="Morin E."/>
            <person name="Murat C."/>
            <person name="Sun H."/>
            <person name="Tunlid A."/>
            <person name="Henrissat B."/>
            <person name="Grigoriev I.V."/>
            <person name="Hibbett D.S."/>
            <person name="Martin F."/>
            <person name="Nordberg H.P."/>
            <person name="Cantor M.N."/>
            <person name="Hua S.X."/>
        </authorList>
    </citation>
    <scope>NUCLEOTIDE SEQUENCE [LARGE SCALE GENOMIC DNA]</scope>
    <source>
        <strain evidence="2 3">UH-Slu-Lm8-n1</strain>
    </source>
</reference>
<keyword evidence="3" id="KW-1185">Reference proteome</keyword>
<evidence type="ECO:0000256" key="1">
    <source>
        <dbReference type="SAM" id="MobiDB-lite"/>
    </source>
</evidence>
<gene>
    <name evidence="2" type="ORF">CY34DRAFT_110599</name>
</gene>
<feature type="compositionally biased region" description="Basic and acidic residues" evidence="1">
    <location>
        <begin position="93"/>
        <end position="108"/>
    </location>
</feature>
<feature type="compositionally biased region" description="Basic and acidic residues" evidence="1">
    <location>
        <begin position="120"/>
        <end position="132"/>
    </location>
</feature>
<reference evidence="3" key="2">
    <citation type="submission" date="2015-01" db="EMBL/GenBank/DDBJ databases">
        <title>Evolutionary Origins and Diversification of the Mycorrhizal Mutualists.</title>
        <authorList>
            <consortium name="DOE Joint Genome Institute"/>
            <consortium name="Mycorrhizal Genomics Consortium"/>
            <person name="Kohler A."/>
            <person name="Kuo A."/>
            <person name="Nagy L.G."/>
            <person name="Floudas D."/>
            <person name="Copeland A."/>
            <person name="Barry K.W."/>
            <person name="Cichocki N."/>
            <person name="Veneault-Fourrey C."/>
            <person name="LaButti K."/>
            <person name="Lindquist E.A."/>
            <person name="Lipzen A."/>
            <person name="Lundell T."/>
            <person name="Morin E."/>
            <person name="Murat C."/>
            <person name="Riley R."/>
            <person name="Ohm R."/>
            <person name="Sun H."/>
            <person name="Tunlid A."/>
            <person name="Henrissat B."/>
            <person name="Grigoriev I.V."/>
            <person name="Hibbett D.S."/>
            <person name="Martin F."/>
        </authorList>
    </citation>
    <scope>NUCLEOTIDE SEQUENCE [LARGE SCALE GENOMIC DNA]</scope>
    <source>
        <strain evidence="3">UH-Slu-Lm8-n1</strain>
    </source>
</reference>
<feature type="compositionally biased region" description="Basic and acidic residues" evidence="1">
    <location>
        <begin position="172"/>
        <end position="182"/>
    </location>
</feature>
<sequence length="438" mass="46323">MGHIHPATTACTALVMGLGMTDDIVGHGMTDDKNEDSSLPKLTSSALASLHKNDSSARADLAKRSVTRTGASTSSSSSSSSSSGTPEASTTKETGEDTHATEAAKEVGDETDPPGLGDGEADREGDEKHGEDVPDGGRVVRQRGVAERCKEEVPSRKEENVKRQTVVIITDEGGRGSKSQKEGKKRTRGTSRQGTSMTAKKKTVHSYVSVPDRVLPRLARAHLTLCIKPTIHSANVQDVSLNRFIRDYGAARSGIFQISYALGSELLDAYIGLPASQKVGGLSSSSSNFDCALACYIETREASDGSTNAPPIPTAAPVIETLSPFNSPFPSLRSQSASQEGKPMSNNLICTDSPLCLSSTCVTIDLRKAFDEAFEKEVALQVDPIAISLATTHSNAILCNLTLELHILHAKTKRCCAHGEMALYSVAVENCCGLDMGG</sequence>
<organism evidence="2 3">
    <name type="scientific">Suillus luteus UH-Slu-Lm8-n1</name>
    <dbReference type="NCBI Taxonomy" id="930992"/>
    <lineage>
        <taxon>Eukaryota</taxon>
        <taxon>Fungi</taxon>
        <taxon>Dikarya</taxon>
        <taxon>Basidiomycota</taxon>
        <taxon>Agaricomycotina</taxon>
        <taxon>Agaricomycetes</taxon>
        <taxon>Agaricomycetidae</taxon>
        <taxon>Boletales</taxon>
        <taxon>Suillineae</taxon>
        <taxon>Suillaceae</taxon>
        <taxon>Suillus</taxon>
    </lineage>
</organism>
<dbReference type="Proteomes" id="UP000054485">
    <property type="component" value="Unassembled WGS sequence"/>
</dbReference>
<name>A0A0D0AH59_9AGAM</name>
<dbReference type="HOGENOM" id="CLU_625811_0_0_1"/>
<feature type="compositionally biased region" description="Basic and acidic residues" evidence="1">
    <location>
        <begin position="51"/>
        <end position="63"/>
    </location>
</feature>
<feature type="compositionally biased region" description="Basic and acidic residues" evidence="1">
    <location>
        <begin position="144"/>
        <end position="162"/>
    </location>
</feature>